<dbReference type="EMBL" id="JAQRFN010000010">
    <property type="protein sequence ID" value="MDC9597074.1"/>
    <property type="molecule type" value="Genomic_DNA"/>
</dbReference>
<organism evidence="1 2">
    <name type="scientific">Xenorhabdus anantnagensis</name>
    <dbReference type="NCBI Taxonomy" id="3025875"/>
    <lineage>
        <taxon>Bacteria</taxon>
        <taxon>Pseudomonadati</taxon>
        <taxon>Pseudomonadota</taxon>
        <taxon>Gammaproteobacteria</taxon>
        <taxon>Enterobacterales</taxon>
        <taxon>Morganellaceae</taxon>
        <taxon>Xenorhabdus</taxon>
    </lineage>
</organism>
<evidence type="ECO:0008006" key="3">
    <source>
        <dbReference type="Google" id="ProtNLM"/>
    </source>
</evidence>
<dbReference type="Proteomes" id="UP001220225">
    <property type="component" value="Unassembled WGS sequence"/>
</dbReference>
<proteinExistence type="predicted"/>
<name>A0ABT5LS80_9GAMM</name>
<evidence type="ECO:0000313" key="1">
    <source>
        <dbReference type="EMBL" id="MDC9597074.1"/>
    </source>
</evidence>
<keyword evidence="2" id="KW-1185">Reference proteome</keyword>
<dbReference type="RefSeq" id="WP_273575663.1">
    <property type="nucleotide sequence ID" value="NZ_JAQRFN010000010.1"/>
</dbReference>
<protein>
    <recommendedName>
        <fullName evidence="3">Transposase</fullName>
    </recommendedName>
</protein>
<accession>A0ABT5LS80</accession>
<gene>
    <name evidence="1" type="ORF">PSI14_09375</name>
</gene>
<reference evidence="1 2" key="1">
    <citation type="submission" date="2023-02" db="EMBL/GenBank/DDBJ databases">
        <title>Entomopathogenic bacteria.</title>
        <authorList>
            <person name="Machado R.A."/>
        </authorList>
    </citation>
    <scope>NUCLEOTIDE SEQUENCE [LARGE SCALE GENOMIC DNA]</scope>
    <source>
        <strain evidence="1 2">XENO-2</strain>
    </source>
</reference>
<sequence length="52" mass="5881">MFRDTGFTSHVFHCSASLSVGAARKQKGHAMRSLELVIRDQITLSVIKWCYP</sequence>
<evidence type="ECO:0000313" key="2">
    <source>
        <dbReference type="Proteomes" id="UP001220225"/>
    </source>
</evidence>
<comment type="caution">
    <text evidence="1">The sequence shown here is derived from an EMBL/GenBank/DDBJ whole genome shotgun (WGS) entry which is preliminary data.</text>
</comment>